<dbReference type="STRING" id="307507.A0A2V0NWQ4"/>
<dbReference type="InterPro" id="IPR001810">
    <property type="entry name" value="F-box_dom"/>
</dbReference>
<name>A0A2V0NWQ4_9CHLO</name>
<dbReference type="PROSITE" id="PS50181">
    <property type="entry name" value="FBOX"/>
    <property type="match status" value="1"/>
</dbReference>
<evidence type="ECO:0000313" key="5">
    <source>
        <dbReference type="EMBL" id="GBF89245.1"/>
    </source>
</evidence>
<evidence type="ECO:0000313" key="6">
    <source>
        <dbReference type="Proteomes" id="UP000247498"/>
    </source>
</evidence>
<evidence type="ECO:0000256" key="3">
    <source>
        <dbReference type="SAM" id="MobiDB-lite"/>
    </source>
</evidence>
<accession>A0A2V0NWQ4</accession>
<proteinExistence type="predicted"/>
<dbReference type="Pfam" id="PF00400">
    <property type="entry name" value="WD40"/>
    <property type="match status" value="1"/>
</dbReference>
<feature type="region of interest" description="Disordered" evidence="3">
    <location>
        <begin position="790"/>
        <end position="856"/>
    </location>
</feature>
<feature type="region of interest" description="Disordered" evidence="3">
    <location>
        <begin position="125"/>
        <end position="326"/>
    </location>
</feature>
<evidence type="ECO:0000259" key="4">
    <source>
        <dbReference type="PROSITE" id="PS50181"/>
    </source>
</evidence>
<feature type="compositionally biased region" description="Low complexity" evidence="3">
    <location>
        <begin position="24"/>
        <end position="41"/>
    </location>
</feature>
<feature type="compositionally biased region" description="Low complexity" evidence="3">
    <location>
        <begin position="225"/>
        <end position="244"/>
    </location>
</feature>
<reference evidence="5 6" key="1">
    <citation type="journal article" date="2018" name="Sci. Rep.">
        <title>Raphidocelis subcapitata (=Pseudokirchneriella subcapitata) provides an insight into genome evolution and environmental adaptations in the Sphaeropleales.</title>
        <authorList>
            <person name="Suzuki S."/>
            <person name="Yamaguchi H."/>
            <person name="Nakajima N."/>
            <person name="Kawachi M."/>
        </authorList>
    </citation>
    <scope>NUCLEOTIDE SEQUENCE [LARGE SCALE GENOMIC DNA]</scope>
    <source>
        <strain evidence="5 6">NIES-35</strain>
    </source>
</reference>
<dbReference type="InterPro" id="IPR040459">
    <property type="entry name" value="MJ1316"/>
</dbReference>
<dbReference type="InterPro" id="IPR036047">
    <property type="entry name" value="F-box-like_dom_sf"/>
</dbReference>
<dbReference type="InterPro" id="IPR015943">
    <property type="entry name" value="WD40/YVTN_repeat-like_dom_sf"/>
</dbReference>
<dbReference type="Gene3D" id="2.130.10.10">
    <property type="entry name" value="YVTN repeat-like/Quinoprotein amine dehydrogenase"/>
    <property type="match status" value="1"/>
</dbReference>
<feature type="domain" description="F-box" evidence="4">
    <location>
        <begin position="363"/>
        <end position="410"/>
    </location>
</feature>
<dbReference type="EMBL" id="BDRX01000009">
    <property type="protein sequence ID" value="GBF89245.1"/>
    <property type="molecule type" value="Genomic_DNA"/>
</dbReference>
<gene>
    <name evidence="5" type="ORF">Rsub_02122</name>
</gene>
<keyword evidence="2" id="KW-0677">Repeat</keyword>
<evidence type="ECO:0000256" key="1">
    <source>
        <dbReference type="ARBA" id="ARBA00022574"/>
    </source>
</evidence>
<feature type="compositionally biased region" description="Basic residues" evidence="3">
    <location>
        <begin position="846"/>
        <end position="856"/>
    </location>
</feature>
<keyword evidence="6" id="KW-1185">Reference proteome</keyword>
<dbReference type="AlphaFoldDB" id="A0A2V0NWQ4"/>
<dbReference type="SMART" id="SM00320">
    <property type="entry name" value="WD40"/>
    <property type="match status" value="2"/>
</dbReference>
<dbReference type="PANTHER" id="PTHR19848:SF8">
    <property type="entry name" value="F-BOX AND WD REPEAT DOMAIN CONTAINING 7"/>
    <property type="match status" value="1"/>
</dbReference>
<dbReference type="InParanoid" id="A0A2V0NWQ4"/>
<organism evidence="5 6">
    <name type="scientific">Raphidocelis subcapitata</name>
    <dbReference type="NCBI Taxonomy" id="307507"/>
    <lineage>
        <taxon>Eukaryota</taxon>
        <taxon>Viridiplantae</taxon>
        <taxon>Chlorophyta</taxon>
        <taxon>core chlorophytes</taxon>
        <taxon>Chlorophyceae</taxon>
        <taxon>CS clade</taxon>
        <taxon>Sphaeropleales</taxon>
        <taxon>Selenastraceae</taxon>
        <taxon>Raphidocelis</taxon>
    </lineage>
</organism>
<dbReference type="SUPFAM" id="SSF81383">
    <property type="entry name" value="F-box domain"/>
    <property type="match status" value="1"/>
</dbReference>
<dbReference type="PANTHER" id="PTHR19848">
    <property type="entry name" value="WD40 REPEAT PROTEIN"/>
    <property type="match status" value="1"/>
</dbReference>
<feature type="compositionally biased region" description="Acidic residues" evidence="3">
    <location>
        <begin position="797"/>
        <end position="808"/>
    </location>
</feature>
<dbReference type="InterPro" id="IPR036322">
    <property type="entry name" value="WD40_repeat_dom_sf"/>
</dbReference>
<sequence length="856" mass="86389">MAPGTRPLEIPAGRGKPRGGGSTPQGASPSPASTPGASSSSARAFLKRLTYDGNLDRDEFTVGFIETEEAPRRCSGAEAWSLRLRDRVVELPFSDFVARFGDDPPFHRITHYSRAGAVVWEADGARSRPAHGGGDEAGSWGRHARGGAGGSWRGAGAGCTHHAGTPGPSPLGGRGVGAVGTPPSAVGFVAQPAATTSPPPPPPRRGAQLPPPHDRPHGGVASLLAAAAERAAARDAAPARPQRGAARRGGCVSPGTPGDAAGGDDTAWRGSDQSAAAEPGLSWWGGAGSDGPSTPPGAAPWQRRAAAADPTRPCGGSGDESGAASSCGGEFELAALFEDEGTEDDERWAGERDQEGQPEGQLLRDYSELPDPIWGAVLSALDTRDACAVARASRGLRGLVGSTPGLWQALYARIHGAPPPPALSAPPAARRACRRSELRAARWLDAAAARSAGGAASTRCLAMDASKVVSGDGAAVRVWSHATGRRIATLLPHPGRVTGVAFDDESLLTGCAGGVVRLWSIDDLRRRPASLRHHVGAVSAVALLHGLPISAGEEGEIALWDAAAGAPILSLMAEGPVAALDAASPAGRLLSAGWEVAAWDVGAAERVLSLPPPPQRDGGGGGGGGGGGFTCVSAAGSLVAAGRAGQVALWDVRSGECVGTVEPAARGAGGAAAAFRPAAVRAAPFAKPAGGLGAAAGTGAAAASFEPPRCAGVQLDDWKLATGWGTAIEVYDIRSLSGGSPRPGWREPVLSLDAAAPVTCLAFRDEALVAGREGADCAVWRFVSPREAEAAGAGDAGDGDGDGDDAEEWCGGARRRRDKPAGRSGGRSGGGAAGGGGGKERAVPKRERRYPKRRTR</sequence>
<dbReference type="InterPro" id="IPR001680">
    <property type="entry name" value="WD40_rpt"/>
</dbReference>
<dbReference type="OrthoDB" id="674604at2759"/>
<feature type="compositionally biased region" description="Low complexity" evidence="3">
    <location>
        <begin position="254"/>
        <end position="265"/>
    </location>
</feature>
<feature type="region of interest" description="Disordered" evidence="3">
    <location>
        <begin position="1"/>
        <end position="41"/>
    </location>
</feature>
<dbReference type="SUPFAM" id="SSF50978">
    <property type="entry name" value="WD40 repeat-like"/>
    <property type="match status" value="1"/>
</dbReference>
<dbReference type="Pfam" id="PF04457">
    <property type="entry name" value="MJ1316"/>
    <property type="match status" value="1"/>
</dbReference>
<keyword evidence="1" id="KW-0853">WD repeat</keyword>
<feature type="compositionally biased region" description="Gly residues" evidence="3">
    <location>
        <begin position="823"/>
        <end position="837"/>
    </location>
</feature>
<comment type="caution">
    <text evidence="5">The sequence shown here is derived from an EMBL/GenBank/DDBJ whole genome shotgun (WGS) entry which is preliminary data.</text>
</comment>
<evidence type="ECO:0000256" key="2">
    <source>
        <dbReference type="ARBA" id="ARBA00022737"/>
    </source>
</evidence>
<feature type="compositionally biased region" description="Gly residues" evidence="3">
    <location>
        <begin position="146"/>
        <end position="157"/>
    </location>
</feature>
<dbReference type="Proteomes" id="UP000247498">
    <property type="component" value="Unassembled WGS sequence"/>
</dbReference>
<feature type="compositionally biased region" description="Low complexity" evidence="3">
    <location>
        <begin position="299"/>
        <end position="310"/>
    </location>
</feature>
<protein>
    <recommendedName>
        <fullName evidence="4">F-box domain-containing protein</fullName>
    </recommendedName>
</protein>